<organism evidence="1 2">
    <name type="scientific">Pseudoflavonifractor intestinihominis</name>
    <dbReference type="NCBI Taxonomy" id="3133171"/>
    <lineage>
        <taxon>Bacteria</taxon>
        <taxon>Bacillati</taxon>
        <taxon>Bacillota</taxon>
        <taxon>Clostridia</taxon>
        <taxon>Eubacteriales</taxon>
        <taxon>Oscillospiraceae</taxon>
        <taxon>Pseudoflavonifractor</taxon>
    </lineage>
</organism>
<keyword evidence="2" id="KW-1185">Reference proteome</keyword>
<dbReference type="RefSeq" id="WP_349231132.1">
    <property type="nucleotide sequence ID" value="NZ_JBBMFK010000005.1"/>
</dbReference>
<sequence length="316" mass="33702">MLEQLPSDEAGLVEMGLITPEECVSNRPMPASLAATNYGPYTTLNMPSIAAYIMITSLSERGRPSVVNCSDKTCYQFVSDEGTVYVTTDVFDQASAYGQYPSNDTISEDVTEYLNSGITKGYYSCKFNIYSADGGQYVDMTLYCVQVGKMGSDEIVPSIKIQDSVTTYSDFAVINPGSVGDALISKPDLELQMVNAGDAEAYFNAFYVKGKGTGSSVNVSKLLSVGYLGYQIASSVPPLTIATAYAVLGTALDLEPSSSGFLTKTASLSNPGKKIYVYSCALQSTYNLANVGDYFQMCIGVGNINSGCEYAVTVSI</sequence>
<evidence type="ECO:0000313" key="1">
    <source>
        <dbReference type="EMBL" id="MEQ2442692.1"/>
    </source>
</evidence>
<protein>
    <submittedName>
        <fullName evidence="1">Uncharacterized protein</fullName>
    </submittedName>
</protein>
<dbReference type="Proteomes" id="UP001464378">
    <property type="component" value="Unassembled WGS sequence"/>
</dbReference>
<accession>A0ABV1E5W2</accession>
<comment type="caution">
    <text evidence="1">The sequence shown here is derived from an EMBL/GenBank/DDBJ whole genome shotgun (WGS) entry which is preliminary data.</text>
</comment>
<reference evidence="1 2" key="1">
    <citation type="submission" date="2024-03" db="EMBL/GenBank/DDBJ databases">
        <title>Human intestinal bacterial collection.</title>
        <authorList>
            <person name="Pauvert C."/>
            <person name="Hitch T.C.A."/>
            <person name="Clavel T."/>
        </authorList>
    </citation>
    <scope>NUCLEOTIDE SEQUENCE [LARGE SCALE GENOMIC DNA]</scope>
    <source>
        <strain evidence="1 2">CLA-AP-H29</strain>
    </source>
</reference>
<proteinExistence type="predicted"/>
<gene>
    <name evidence="1" type="ORF">WMO64_04350</name>
</gene>
<dbReference type="EMBL" id="JBBMFK010000005">
    <property type="protein sequence ID" value="MEQ2442692.1"/>
    <property type="molecule type" value="Genomic_DNA"/>
</dbReference>
<name>A0ABV1E5W2_9FIRM</name>
<evidence type="ECO:0000313" key="2">
    <source>
        <dbReference type="Proteomes" id="UP001464378"/>
    </source>
</evidence>